<dbReference type="Proteomes" id="UP000007148">
    <property type="component" value="Unassembled WGS sequence"/>
</dbReference>
<sequence>MPTKPTFVALEGPDFDREHADQLAVRLDLLPYKTESEAQANHLLETFITKLIAATNAKDVDSIVQWGVEAMQEWSVLRRFIPRPRRAVLVKFFYFLTIVPGLKRKYMRSFISMIRQLSFLQGDGRHLIDSGDLLLDWRPLWMRFKGEIYTEGTVSGQLIDLASACKEFFPVADVPEMLDEFLPLLNPETPALVAAILSNFVPTSNPHLYLPLIFSMTEAFNSPLMGLYLTDLLAGLTERHTIFSDDPSTFKDVGMFTFLEWELLVSKLLTGNITQMLPFDTLVRTDRQGGLLGKLHAIAQIMVYSMTVDGDVQPSPEPGSKETGKLPGLVGGSKALDSLAQFIVSKEVSFHPSQSSSITRPLTAITESFSRRFIYRWTEEASGTCRTPMERRLTPEMKKRFVELLTTPTLMAIFSKDSDTAARARGTLRNLAYLDASIIMPPFLERAYNGLEAINETHRTTAVLVALSEVALPLVSEEVWFGGQKHILPLLELCLPGIDLNDPNKTVATASFVSNVLQTIPIMSLVGKADSGDVVMSPLMDDTGELNVGPSEDREEERTLVVESTALFEDWVKAFFDRCLTLYETLPEESGRSKKTGGKQEEAMLSSLREATDVICTQLSDEIFDTVLNRVYDFATTNAKLNSMKAFCQLLRRVARSNPGKTMEKFIPMCARQIRVELEHGAASIPTTSTTESVHSDTALLWHLSLLQAVMVESGIALLTYRETLTELIPYLVLKIKSERSYSLTGSIIKTVFYALTTVYSSNRQSLNPDEWAQASTDRSSHRKWGKFYEGHEVKVEWHVPTPEEVELALSLLENLTMPALAIVENLIQVRSSDRDKIWRNDFVGRGLILMSGGLDTLINLVGGDSLSESIRKEYDVPELQQHPFLPLASLCLTDPNDQRYQTVIGYRMRLGKILQEAAISLREAQTEDHIDAVSSLITGIDTYLFHHGIKDDTARRTRSAFDNGRRAWVFCRRQYDMPRNYWTKFAECDHNYRLQHLARCRPYTDIDRELVFEILKFCRSPYVKIRRTAQNLALAIANVSDSHSEYVVTRMLEFLQEDSRVDRAEKSTDLSDQIKGSLHTVRLGNLPSLAVNNPILCKQFFISLLNLEYHSKNSIQSLISTVFDLGIHALRQEVPIVLPDDGLLTKSIQEVSHLFPRRDQSLEALARTKLSIRFNRLHDAIQSSFLEILDIAQKPTTHWRYAQMALNALTHMRDREIVPPAAYVKYLTSCTVHTHPTIRAGGRSGLDMVFYHLQVRTYCKTPHALWTADGHCSLHRRIRPQNTREFQQIASRTVTADNGELYFDGSHTYCLGWARWGEVYGHVPQTQKSPFAWEEASRPMLNEVRDVLRSAGYFDKLIEYYAEEPNVDPASLDTRDDCVRWILRICEVYGTEFFPAICAAVEPLWKDDDRFKQRAVLEVFAGLIGGSKHWNQEETSALWAWIMERWPAIYANIKPDTLFWESFVSWCFTSRDPRRSQPLIDWLFSLDWDLANDSAFTLRKQLRFVANFYHAVAPRYYLPHSQRIANTLFNNVNTGFDVAQRYIALILTILIQSEWQPSYDTTGALLEACRTSTDPFLTRIAPYEAQMNEVASKLSQWRKERLAPPHALQSDFDRGAATVIQLLMGGISAPAAYVFMPSLQMLLPELIGIAEITDNPMLSSLSTTITRMVLSVTLPSAHIRPLFNTLVGIAQSSTSWRVRHRASSMIPAVFLRYLERWEDEEEVKKMLEVMLKSLEDENVDKRFLRQIRKYALPARSSETYERTLRMRHGAILGLLALARTYPFTVPEWMPALIETVAKYATEPAPIANSIRSFGQEFTRNHQDNWHADSKLFNEDQTQALSLIVSGTSYYA</sequence>
<evidence type="ECO:0000259" key="10">
    <source>
        <dbReference type="Pfam" id="PF16507"/>
    </source>
</evidence>
<dbReference type="GO" id="GO:0005634">
    <property type="term" value="C:nucleus"/>
    <property type="evidence" value="ECO:0007669"/>
    <property type="project" value="UniProtKB-SubCell"/>
</dbReference>
<keyword evidence="4" id="KW-0963">Cytoplasm</keyword>
<evidence type="ECO:0000256" key="7">
    <source>
        <dbReference type="ARBA" id="ARBA00023204"/>
    </source>
</evidence>
<dbReference type="InterPro" id="IPR032430">
    <property type="entry name" value="Blm10_mid"/>
</dbReference>
<feature type="domain" description="Proteasome activator complex subunit 4-like HEAT repeat-like" evidence="11">
    <location>
        <begin position="1313"/>
        <end position="1505"/>
    </location>
</feature>
<comment type="caution">
    <text evidence="12">The sequence shown here is derived from an EMBL/GenBank/DDBJ whole genome shotgun (WGS) entry which is preliminary data.</text>
</comment>
<evidence type="ECO:0000256" key="6">
    <source>
        <dbReference type="ARBA" id="ARBA00022763"/>
    </source>
</evidence>
<dbReference type="EMBL" id="CAFZ01000051">
    <property type="protein sequence ID" value="CCA69283.1"/>
    <property type="molecule type" value="Genomic_DNA"/>
</dbReference>
<feature type="domain" description="Proteasome activator Blm10 middle HEAT repeats region" evidence="10">
    <location>
        <begin position="339"/>
        <end position="844"/>
    </location>
</feature>
<dbReference type="OrthoDB" id="17907at2759"/>
<dbReference type="InterPro" id="IPR055455">
    <property type="entry name" value="HEAT_PSME4"/>
</dbReference>
<dbReference type="GO" id="GO:0016504">
    <property type="term" value="F:peptidase activator activity"/>
    <property type="evidence" value="ECO:0007669"/>
    <property type="project" value="InterPro"/>
</dbReference>
<evidence type="ECO:0000259" key="9">
    <source>
        <dbReference type="Pfam" id="PF11919"/>
    </source>
</evidence>
<keyword evidence="5" id="KW-0677">Repeat</keyword>
<dbReference type="InterPro" id="IPR016024">
    <property type="entry name" value="ARM-type_fold"/>
</dbReference>
<organism evidence="12 13">
    <name type="scientific">Serendipita indica (strain DSM 11827)</name>
    <name type="common">Root endophyte fungus</name>
    <name type="synonym">Piriformospora indica</name>
    <dbReference type="NCBI Taxonomy" id="1109443"/>
    <lineage>
        <taxon>Eukaryota</taxon>
        <taxon>Fungi</taxon>
        <taxon>Dikarya</taxon>
        <taxon>Basidiomycota</taxon>
        <taxon>Agaricomycotina</taxon>
        <taxon>Agaricomycetes</taxon>
        <taxon>Sebacinales</taxon>
        <taxon>Serendipitaceae</taxon>
        <taxon>Serendipita</taxon>
    </lineage>
</organism>
<keyword evidence="13" id="KW-1185">Reference proteome</keyword>
<dbReference type="GO" id="GO:0070628">
    <property type="term" value="F:proteasome binding"/>
    <property type="evidence" value="ECO:0007669"/>
    <property type="project" value="InterPro"/>
</dbReference>
<evidence type="ECO:0000256" key="3">
    <source>
        <dbReference type="ARBA" id="ARBA00005739"/>
    </source>
</evidence>
<gene>
    <name evidence="12" type="ORF">PIIN_03182</name>
</gene>
<feature type="domain" description="Proteasome activator complex subunit 4 C-terminal" evidence="9">
    <location>
        <begin position="1767"/>
        <end position="1852"/>
    </location>
</feature>
<evidence type="ECO:0000259" key="11">
    <source>
        <dbReference type="Pfam" id="PF23096"/>
    </source>
</evidence>
<keyword evidence="7" id="KW-0234">DNA repair</keyword>
<evidence type="ECO:0000256" key="1">
    <source>
        <dbReference type="ARBA" id="ARBA00004123"/>
    </source>
</evidence>
<dbReference type="InterPro" id="IPR035309">
    <property type="entry name" value="PSME4"/>
</dbReference>
<dbReference type="Pfam" id="PF23096">
    <property type="entry name" value="HEAT_PSME4"/>
    <property type="match status" value="1"/>
</dbReference>
<evidence type="ECO:0000256" key="5">
    <source>
        <dbReference type="ARBA" id="ARBA00022737"/>
    </source>
</evidence>
<dbReference type="OMA" id="PYTRTWD"/>
<dbReference type="GO" id="GO:0010499">
    <property type="term" value="P:proteasomal ubiquitin-independent protein catabolic process"/>
    <property type="evidence" value="ECO:0007669"/>
    <property type="project" value="TreeGrafter"/>
</dbReference>
<dbReference type="eggNOG" id="KOG1851">
    <property type="taxonomic scope" value="Eukaryota"/>
</dbReference>
<dbReference type="PANTHER" id="PTHR32170:SF3">
    <property type="entry name" value="PROTEASOME ACTIVATOR COMPLEX SUBUNIT 4"/>
    <property type="match status" value="1"/>
</dbReference>
<accession>G4TD96</accession>
<evidence type="ECO:0000313" key="12">
    <source>
        <dbReference type="EMBL" id="CCA69283.1"/>
    </source>
</evidence>
<name>G4TD96_SERID</name>
<dbReference type="Pfam" id="PF11919">
    <property type="entry name" value="PSME4_C"/>
    <property type="match status" value="1"/>
</dbReference>
<dbReference type="PANTHER" id="PTHR32170">
    <property type="entry name" value="PROTEASOME ACTIVATOR COMPLEX SUBUNIT 4"/>
    <property type="match status" value="1"/>
</dbReference>
<comment type="subcellular location">
    <subcellularLocation>
        <location evidence="2">Cytoplasm</location>
    </subcellularLocation>
    <subcellularLocation>
        <location evidence="1">Nucleus</location>
    </subcellularLocation>
</comment>
<evidence type="ECO:0000256" key="2">
    <source>
        <dbReference type="ARBA" id="ARBA00004496"/>
    </source>
</evidence>
<dbReference type="Pfam" id="PF16507">
    <property type="entry name" value="HEAT_PSME4_mid"/>
    <property type="match status" value="1"/>
</dbReference>
<dbReference type="GO" id="GO:0005829">
    <property type="term" value="C:cytosol"/>
    <property type="evidence" value="ECO:0007669"/>
    <property type="project" value="TreeGrafter"/>
</dbReference>
<evidence type="ECO:0000256" key="4">
    <source>
        <dbReference type="ARBA" id="ARBA00022490"/>
    </source>
</evidence>
<protein>
    <submittedName>
        <fullName evidence="12">Uncharacterized protein</fullName>
    </submittedName>
</protein>
<dbReference type="STRING" id="1109443.G4TD96"/>
<reference evidence="12 13" key="1">
    <citation type="journal article" date="2011" name="PLoS Pathog.">
        <title>Endophytic Life Strategies Decoded by Genome and Transcriptome Analyses of the Mutualistic Root Symbiont Piriformospora indica.</title>
        <authorList>
            <person name="Zuccaro A."/>
            <person name="Lahrmann U."/>
            <person name="Guldener U."/>
            <person name="Langen G."/>
            <person name="Pfiffi S."/>
            <person name="Biedenkopf D."/>
            <person name="Wong P."/>
            <person name="Samans B."/>
            <person name="Grimm C."/>
            <person name="Basiewicz M."/>
            <person name="Murat C."/>
            <person name="Martin F."/>
            <person name="Kogel K.H."/>
        </authorList>
    </citation>
    <scope>NUCLEOTIDE SEQUENCE [LARGE SCALE GENOMIC DNA]</scope>
    <source>
        <strain evidence="12 13">DSM 11827</strain>
    </source>
</reference>
<keyword evidence="8" id="KW-0539">Nucleus</keyword>
<dbReference type="InterPro" id="IPR021843">
    <property type="entry name" value="PSME4_C"/>
</dbReference>
<evidence type="ECO:0000256" key="8">
    <source>
        <dbReference type="ARBA" id="ARBA00023242"/>
    </source>
</evidence>
<evidence type="ECO:0000313" key="13">
    <source>
        <dbReference type="Proteomes" id="UP000007148"/>
    </source>
</evidence>
<dbReference type="HOGENOM" id="CLU_000772_3_0_1"/>
<comment type="similarity">
    <text evidence="3">Belongs to the BLM10 family.</text>
</comment>
<proteinExistence type="inferred from homology"/>
<keyword evidence="6" id="KW-0227">DNA damage</keyword>
<dbReference type="GO" id="GO:0006281">
    <property type="term" value="P:DNA repair"/>
    <property type="evidence" value="ECO:0007669"/>
    <property type="project" value="UniProtKB-KW"/>
</dbReference>
<dbReference type="SUPFAM" id="SSF48371">
    <property type="entry name" value="ARM repeat"/>
    <property type="match status" value="1"/>
</dbReference>
<dbReference type="InParanoid" id="G4TD96"/>